<keyword evidence="3" id="KW-1185">Reference proteome</keyword>
<accession>A0AAD7JUQ3</accession>
<gene>
    <name evidence="2" type="ORF">B0H16DRAFT_1512575</name>
</gene>
<evidence type="ECO:0000313" key="2">
    <source>
        <dbReference type="EMBL" id="KAJ7772180.1"/>
    </source>
</evidence>
<dbReference type="Proteomes" id="UP001215598">
    <property type="component" value="Unassembled WGS sequence"/>
</dbReference>
<evidence type="ECO:0000313" key="3">
    <source>
        <dbReference type="Proteomes" id="UP001215598"/>
    </source>
</evidence>
<organism evidence="2 3">
    <name type="scientific">Mycena metata</name>
    <dbReference type="NCBI Taxonomy" id="1033252"/>
    <lineage>
        <taxon>Eukaryota</taxon>
        <taxon>Fungi</taxon>
        <taxon>Dikarya</taxon>
        <taxon>Basidiomycota</taxon>
        <taxon>Agaricomycotina</taxon>
        <taxon>Agaricomycetes</taxon>
        <taxon>Agaricomycetidae</taxon>
        <taxon>Agaricales</taxon>
        <taxon>Marasmiineae</taxon>
        <taxon>Mycenaceae</taxon>
        <taxon>Mycena</taxon>
    </lineage>
</organism>
<sequence length="356" mass="36876">MSLLWNFTIQDTSPFVAYSPFADGSFANGWQPWYTNSGFLKTPGEGGNGDSFHITSLPGAAFSLQFHGTGVDLYATTNSSYAVLIDDVEQKLPAAGQTDNLVFKTTTLENGPHNLTLTVNPAKATQQFAFDRAVVFAPVAKKPTSAFYDNTDKSLTYSGTWKSGSAAGIPNATVTHPFEQTKTAKSSVSMTFTGAVGVAINGPVLWGDWVYSVELDGKTTTHNSSTYWKVPDALRFFQAGLDPNVSHTITMANASPDMTLSLNSITLFKLPGAVLSVSDSAGSASTSASESSGPSSPAALPTSASQTSADAASTPSTGSNSSAAPSAAPGSSDASKVHFGRIGIALGCGLLLLSLI</sequence>
<dbReference type="EMBL" id="JARKIB010000014">
    <property type="protein sequence ID" value="KAJ7772180.1"/>
    <property type="molecule type" value="Genomic_DNA"/>
</dbReference>
<feature type="region of interest" description="Disordered" evidence="1">
    <location>
        <begin position="281"/>
        <end position="330"/>
    </location>
</feature>
<protein>
    <submittedName>
        <fullName evidence="2">Uncharacterized protein</fullName>
    </submittedName>
</protein>
<reference evidence="2" key="1">
    <citation type="submission" date="2023-03" db="EMBL/GenBank/DDBJ databases">
        <title>Massive genome expansion in bonnet fungi (Mycena s.s.) driven by repeated elements and novel gene families across ecological guilds.</title>
        <authorList>
            <consortium name="Lawrence Berkeley National Laboratory"/>
            <person name="Harder C.B."/>
            <person name="Miyauchi S."/>
            <person name="Viragh M."/>
            <person name="Kuo A."/>
            <person name="Thoen E."/>
            <person name="Andreopoulos B."/>
            <person name="Lu D."/>
            <person name="Skrede I."/>
            <person name="Drula E."/>
            <person name="Henrissat B."/>
            <person name="Morin E."/>
            <person name="Kohler A."/>
            <person name="Barry K."/>
            <person name="LaButti K."/>
            <person name="Morin E."/>
            <person name="Salamov A."/>
            <person name="Lipzen A."/>
            <person name="Mereny Z."/>
            <person name="Hegedus B."/>
            <person name="Baldrian P."/>
            <person name="Stursova M."/>
            <person name="Weitz H."/>
            <person name="Taylor A."/>
            <person name="Grigoriev I.V."/>
            <person name="Nagy L.G."/>
            <person name="Martin F."/>
            <person name="Kauserud H."/>
        </authorList>
    </citation>
    <scope>NUCLEOTIDE SEQUENCE</scope>
    <source>
        <strain evidence="2">CBHHK182m</strain>
    </source>
</reference>
<evidence type="ECO:0000256" key="1">
    <source>
        <dbReference type="SAM" id="MobiDB-lite"/>
    </source>
</evidence>
<proteinExistence type="predicted"/>
<name>A0AAD7JUQ3_9AGAR</name>
<dbReference type="Gene3D" id="2.60.120.260">
    <property type="entry name" value="Galactose-binding domain-like"/>
    <property type="match status" value="2"/>
</dbReference>
<dbReference type="AlphaFoldDB" id="A0AAD7JUQ3"/>
<comment type="caution">
    <text evidence="2">The sequence shown here is derived from an EMBL/GenBank/DDBJ whole genome shotgun (WGS) entry which is preliminary data.</text>
</comment>